<gene>
    <name evidence="7" type="ORF">LTR78_001381</name>
</gene>
<dbReference type="CDD" id="cd03386">
    <property type="entry name" value="PAP2_Aur1_like"/>
    <property type="match status" value="1"/>
</dbReference>
<accession>A0AAE1C5K4</accession>
<organism evidence="7 8">
    <name type="scientific">Recurvomyces mirabilis</name>
    <dbReference type="NCBI Taxonomy" id="574656"/>
    <lineage>
        <taxon>Eukaryota</taxon>
        <taxon>Fungi</taxon>
        <taxon>Dikarya</taxon>
        <taxon>Ascomycota</taxon>
        <taxon>Pezizomycotina</taxon>
        <taxon>Dothideomycetes</taxon>
        <taxon>Dothideomycetidae</taxon>
        <taxon>Mycosphaerellales</taxon>
        <taxon>Teratosphaeriaceae</taxon>
        <taxon>Recurvomyces</taxon>
    </lineage>
</organism>
<dbReference type="InterPro" id="IPR052185">
    <property type="entry name" value="IPC_Synthase-Related"/>
</dbReference>
<feature type="domain" description="Inositolphosphotransferase Aur1/Ipt1" evidence="6">
    <location>
        <begin position="146"/>
        <end position="309"/>
    </location>
</feature>
<feature type="transmembrane region" description="Helical" evidence="5">
    <location>
        <begin position="260"/>
        <end position="287"/>
    </location>
</feature>
<evidence type="ECO:0000256" key="2">
    <source>
        <dbReference type="ARBA" id="ARBA00022692"/>
    </source>
</evidence>
<feature type="transmembrane region" description="Helical" evidence="5">
    <location>
        <begin position="101"/>
        <end position="122"/>
    </location>
</feature>
<dbReference type="GO" id="GO:0016020">
    <property type="term" value="C:membrane"/>
    <property type="evidence" value="ECO:0007669"/>
    <property type="project" value="UniProtKB-SubCell"/>
</dbReference>
<proteinExistence type="predicted"/>
<keyword evidence="2 5" id="KW-0812">Transmembrane</keyword>
<dbReference type="Pfam" id="PF14378">
    <property type="entry name" value="PAP2_3"/>
    <property type="match status" value="1"/>
</dbReference>
<evidence type="ECO:0000256" key="3">
    <source>
        <dbReference type="ARBA" id="ARBA00022989"/>
    </source>
</evidence>
<evidence type="ECO:0000256" key="1">
    <source>
        <dbReference type="ARBA" id="ARBA00004141"/>
    </source>
</evidence>
<keyword evidence="3 5" id="KW-1133">Transmembrane helix</keyword>
<keyword evidence="4 5" id="KW-0472">Membrane</keyword>
<evidence type="ECO:0000313" key="8">
    <source>
        <dbReference type="Proteomes" id="UP001274830"/>
    </source>
</evidence>
<name>A0AAE1C5K4_9PEZI</name>
<keyword evidence="8" id="KW-1185">Reference proteome</keyword>
<dbReference type="PANTHER" id="PTHR31310">
    <property type="match status" value="1"/>
</dbReference>
<comment type="subcellular location">
    <subcellularLocation>
        <location evidence="1">Membrane</location>
        <topology evidence="1">Multi-pass membrane protein</topology>
    </subcellularLocation>
</comment>
<protein>
    <recommendedName>
        <fullName evidence="6">Inositolphosphotransferase Aur1/Ipt1 domain-containing protein</fullName>
    </recommendedName>
</protein>
<dbReference type="PANTHER" id="PTHR31310:SF10">
    <property type="entry name" value="INOSITOLPHOSPHOTRANSFERASE AUR1_IPT1 DOMAIN-CONTAINING PROTEIN"/>
    <property type="match status" value="1"/>
</dbReference>
<feature type="transmembrane region" description="Helical" evidence="5">
    <location>
        <begin position="143"/>
        <end position="162"/>
    </location>
</feature>
<evidence type="ECO:0000256" key="5">
    <source>
        <dbReference type="SAM" id="Phobius"/>
    </source>
</evidence>
<feature type="transmembrane region" description="Helical" evidence="5">
    <location>
        <begin position="182"/>
        <end position="200"/>
    </location>
</feature>
<dbReference type="EMBL" id="JAUTXT010000003">
    <property type="protein sequence ID" value="KAK3678928.1"/>
    <property type="molecule type" value="Genomic_DNA"/>
</dbReference>
<evidence type="ECO:0000313" key="7">
    <source>
        <dbReference type="EMBL" id="KAK3678928.1"/>
    </source>
</evidence>
<evidence type="ECO:0000259" key="6">
    <source>
        <dbReference type="Pfam" id="PF14378"/>
    </source>
</evidence>
<dbReference type="InterPro" id="IPR026841">
    <property type="entry name" value="Aur1/Ipt1"/>
</dbReference>
<sequence length="360" mass="41204">MKLIVCIMVTSLYINRKRSYSIWPSNQDKPGLKRVSSSDALLRHQHSVPRYVDPIDFPATEVPGAGQRCCRKATPTSQSLARFQDHIHSRVMQKYPFLIEMFYWALNYVAYALTKEIAAAIYNKKGHAVTKMAQRNGINILELEHNTFLSFIFHIFLSWYYWAAPSHSTFAIARRTMTLGDFSAFIIFCFYFCMPPRLLPKRFGFKDTVRQDHAESVWVGGANVNQLAAMPSLHFTYAFVIGCTFLYHSGLMQRLRGQSFLGRSVVGMPGFLLAAILYPMLVLTVIVATANHYWLDAAVATISVTLAFAYNRLWCFLLPAERVLCWILRVQKPVPTTGQWRECEAEEYQRRKIAVAELTA</sequence>
<dbReference type="AlphaFoldDB" id="A0AAE1C5K4"/>
<comment type="caution">
    <text evidence="7">The sequence shown here is derived from an EMBL/GenBank/DDBJ whole genome shotgun (WGS) entry which is preliminary data.</text>
</comment>
<feature type="transmembrane region" description="Helical" evidence="5">
    <location>
        <begin position="293"/>
        <end position="310"/>
    </location>
</feature>
<dbReference type="Proteomes" id="UP001274830">
    <property type="component" value="Unassembled WGS sequence"/>
</dbReference>
<evidence type="ECO:0000256" key="4">
    <source>
        <dbReference type="ARBA" id="ARBA00023136"/>
    </source>
</evidence>
<reference evidence="7" key="1">
    <citation type="submission" date="2023-07" db="EMBL/GenBank/DDBJ databases">
        <title>Black Yeasts Isolated from many extreme environments.</title>
        <authorList>
            <person name="Coleine C."/>
            <person name="Stajich J.E."/>
            <person name="Selbmann L."/>
        </authorList>
    </citation>
    <scope>NUCLEOTIDE SEQUENCE</scope>
    <source>
        <strain evidence="7">CCFEE 5485</strain>
    </source>
</reference>